<dbReference type="GO" id="GO:0016887">
    <property type="term" value="F:ATP hydrolysis activity"/>
    <property type="evidence" value="ECO:0000318"/>
    <property type="project" value="GO_Central"/>
</dbReference>
<dbReference type="Gene3D" id="3.90.640.10">
    <property type="entry name" value="Actin, Chain A, domain 4"/>
    <property type="match status" value="1"/>
</dbReference>
<dbReference type="eggNOG" id="KOG0101">
    <property type="taxonomic scope" value="Eukaryota"/>
</dbReference>
<dbReference type="InterPro" id="IPR029048">
    <property type="entry name" value="HSP70_C_sf"/>
</dbReference>
<reference evidence="4 7" key="2">
    <citation type="journal article" date="2014" name="BMC Genomics">
        <title>An improved genome release (version Mt4.0) for the model legume Medicago truncatula.</title>
        <authorList>
            <person name="Tang H."/>
            <person name="Krishnakumar V."/>
            <person name="Bidwell S."/>
            <person name="Rosen B."/>
            <person name="Chan A."/>
            <person name="Zhou S."/>
            <person name="Gentzbittel L."/>
            <person name="Childs K.L."/>
            <person name="Yandell M."/>
            <person name="Gundlach H."/>
            <person name="Mayer K.F."/>
            <person name="Schwartz D.C."/>
            <person name="Town C.D."/>
        </authorList>
    </citation>
    <scope>GENOME REANNOTATION</scope>
    <source>
        <strain evidence="6 7">cv. Jemalong A17</strain>
    </source>
</reference>
<dbReference type="Pfam" id="PF00012">
    <property type="entry name" value="HSP70"/>
    <property type="match status" value="1"/>
</dbReference>
<keyword evidence="7" id="KW-1185">Reference proteome</keyword>
<dbReference type="EMBL" id="PSQE01000007">
    <property type="protein sequence ID" value="RHN44846.1"/>
    <property type="molecule type" value="Genomic_DNA"/>
</dbReference>
<dbReference type="PROSITE" id="PS01036">
    <property type="entry name" value="HSP70_3"/>
    <property type="match status" value="1"/>
</dbReference>
<dbReference type="SUPFAM" id="SSF100920">
    <property type="entry name" value="Heat shock protein 70kD (HSP70), peptide-binding domain"/>
    <property type="match status" value="1"/>
</dbReference>
<dbReference type="HOGENOM" id="CLU_005965_2_3_1"/>
<organism evidence="4 7">
    <name type="scientific">Medicago truncatula</name>
    <name type="common">Barrel medic</name>
    <name type="synonym">Medicago tribuloides</name>
    <dbReference type="NCBI Taxonomy" id="3880"/>
    <lineage>
        <taxon>Eukaryota</taxon>
        <taxon>Viridiplantae</taxon>
        <taxon>Streptophyta</taxon>
        <taxon>Embryophyta</taxon>
        <taxon>Tracheophyta</taxon>
        <taxon>Spermatophyta</taxon>
        <taxon>Magnoliopsida</taxon>
        <taxon>eudicotyledons</taxon>
        <taxon>Gunneridae</taxon>
        <taxon>Pentapetalae</taxon>
        <taxon>rosids</taxon>
        <taxon>fabids</taxon>
        <taxon>Fabales</taxon>
        <taxon>Fabaceae</taxon>
        <taxon>Papilionoideae</taxon>
        <taxon>50 kb inversion clade</taxon>
        <taxon>NPAAA clade</taxon>
        <taxon>Hologalegina</taxon>
        <taxon>IRL clade</taxon>
        <taxon>Trifolieae</taxon>
        <taxon>Medicago</taxon>
    </lineage>
</organism>
<comment type="similarity">
    <text evidence="3">Belongs to the heat shock protein 70 family.</text>
</comment>
<dbReference type="InterPro" id="IPR029047">
    <property type="entry name" value="HSP70_peptide-bd_sf"/>
</dbReference>
<gene>
    <name evidence="6" type="primary">11439799</name>
    <name evidence="4" type="ordered locus">MTR_7g026130</name>
    <name evidence="5" type="ORF">MtrunA17_Chr7g0223821</name>
</gene>
<dbReference type="PROSITE" id="PS00329">
    <property type="entry name" value="HSP70_2"/>
    <property type="match status" value="1"/>
</dbReference>
<dbReference type="SUPFAM" id="SSF53067">
    <property type="entry name" value="Actin-like ATPase domain"/>
    <property type="match status" value="2"/>
</dbReference>
<dbReference type="Gene3D" id="3.30.420.40">
    <property type="match status" value="2"/>
</dbReference>
<dbReference type="GO" id="GO:0140662">
    <property type="term" value="F:ATP-dependent protein folding chaperone"/>
    <property type="evidence" value="ECO:0007669"/>
    <property type="project" value="InterPro"/>
</dbReference>
<dbReference type="GO" id="GO:0044183">
    <property type="term" value="F:protein folding chaperone"/>
    <property type="evidence" value="ECO:0000318"/>
    <property type="project" value="GO_Central"/>
</dbReference>
<proteinExistence type="inferred from homology"/>
<dbReference type="Proteomes" id="UP000265566">
    <property type="component" value="Chromosome 7"/>
</dbReference>
<dbReference type="InterPro" id="IPR043129">
    <property type="entry name" value="ATPase_NBD"/>
</dbReference>
<dbReference type="STRING" id="3880.G7L007"/>
<dbReference type="GO" id="GO:0031072">
    <property type="term" value="F:heat shock protein binding"/>
    <property type="evidence" value="ECO:0000318"/>
    <property type="project" value="GO_Central"/>
</dbReference>
<keyword evidence="4" id="KW-0346">Stress response</keyword>
<dbReference type="OrthoDB" id="1681210at2759"/>
<reference evidence="6" key="3">
    <citation type="submission" date="2015-04" db="UniProtKB">
        <authorList>
            <consortium name="EnsemblPlants"/>
        </authorList>
    </citation>
    <scope>IDENTIFICATION</scope>
    <source>
        <strain evidence="6">cv. Jemalong A17</strain>
    </source>
</reference>
<evidence type="ECO:0000313" key="6">
    <source>
        <dbReference type="EnsemblPlants" id="AES78227"/>
    </source>
</evidence>
<dbReference type="Gene3D" id="1.20.1270.10">
    <property type="match status" value="2"/>
</dbReference>
<dbReference type="AlphaFoldDB" id="G7L007"/>
<dbReference type="PRINTS" id="PR00301">
    <property type="entry name" value="HEATSHOCK70"/>
</dbReference>
<keyword evidence="2 3" id="KW-0067">ATP-binding</keyword>
<sequence length="713" mass="79677">MARKYEGRAVGIDLGTTYSCVAVWLDDHNRVEIIHNDQGNRTTPSVVAFTDYQRLIGNGAENQSATNPENTVFDAKRLIGRKYSDPIVQKDIMLWPFMVTSGVNDKPMITVKYKGQEKQFCAEEISSAVLTKMREIAEAYLGSPVKNVVVTVPAYFNDSQRKATIDAGAIAGLNVIRILNEPTAAAIAYGLDKRSNYDGKRNILVFDLGGGTFDVSILTIKGDVFDVKATAGNTHLGGEDFDNRMVYYFVEEFKKKNKVEISGNPKSLRRLRTACERAKRILSFTFVTTVEVDALFMGIDFSSSITRAKFEEINMDFFNECINIVDSCLRDSKIYKNDIDDVVLVGGSSRIPKVQDLLLEFFKGKALFMNINPDEAIAYGAAVQAAILSEDFKNVPNLVLRDVTPLSLGIATATYWENIMDVVIPRNTSIPVKNTKGYCTAIDNCGASIIVYEGERPRASDNNLLGLFTLSCLPGPRGQPLEVCFSIDENGILTVSGKDITTGILNEITITNEKERLSKFEIEKKIEEAEKYRVEDMKFLRKAKVISALDSCVYNIKSALNMKDVDLILSPQESEQINNAIIVAMNLLEMNKNNQHIEIDVLEHHLKEMNSMLNMLLKIVEDMKFLRKATVMSALDSCVKNITNALNTKDVNLIISPQESEKINNAIFGAMNLLDKNKNNQQINIDVLEHHLKELTNMLKMLLKIVSLFCHIS</sequence>
<dbReference type="FunFam" id="3.30.420.40:FF:000026">
    <property type="entry name" value="Heat shock protein 70"/>
    <property type="match status" value="1"/>
</dbReference>
<dbReference type="PROSITE" id="PS00297">
    <property type="entry name" value="HSP70_1"/>
    <property type="match status" value="1"/>
</dbReference>
<dbReference type="Gramene" id="rna39012">
    <property type="protein sequence ID" value="RHN44846.1"/>
    <property type="gene ID" value="gene39012"/>
</dbReference>
<evidence type="ECO:0000256" key="3">
    <source>
        <dbReference type="RuleBase" id="RU003322"/>
    </source>
</evidence>
<keyword evidence="1 3" id="KW-0547">Nucleotide-binding</keyword>
<dbReference type="EnsemblPlants" id="AES78227">
    <property type="protein sequence ID" value="AES78227"/>
    <property type="gene ID" value="MTR_7g026130"/>
</dbReference>
<dbReference type="KEGG" id="mtr:11439799"/>
<dbReference type="Proteomes" id="UP000002051">
    <property type="component" value="Unassembled WGS sequence"/>
</dbReference>
<evidence type="ECO:0000313" key="4">
    <source>
        <dbReference type="EMBL" id="AES78227.1"/>
    </source>
</evidence>
<dbReference type="GO" id="GO:0005524">
    <property type="term" value="F:ATP binding"/>
    <property type="evidence" value="ECO:0007669"/>
    <property type="project" value="UniProtKB-KW"/>
</dbReference>
<dbReference type="EMBL" id="CM001223">
    <property type="protein sequence ID" value="AES78227.1"/>
    <property type="molecule type" value="Genomic_DNA"/>
</dbReference>
<dbReference type="Gene3D" id="3.30.30.30">
    <property type="match status" value="1"/>
</dbReference>
<evidence type="ECO:0000256" key="2">
    <source>
        <dbReference type="ARBA" id="ARBA00022840"/>
    </source>
</evidence>
<evidence type="ECO:0000256" key="1">
    <source>
        <dbReference type="ARBA" id="ARBA00022741"/>
    </source>
</evidence>
<dbReference type="SUPFAM" id="SSF100934">
    <property type="entry name" value="Heat shock protein 70kD (HSP70), C-terminal subdomain"/>
    <property type="match status" value="1"/>
</dbReference>
<accession>G7L007</accession>
<dbReference type="PANTHER" id="PTHR19375">
    <property type="entry name" value="HEAT SHOCK PROTEIN 70KDA"/>
    <property type="match status" value="1"/>
</dbReference>
<name>G7L007_MEDTR</name>
<dbReference type="Gene3D" id="2.60.34.10">
    <property type="entry name" value="Substrate Binding Domain Of DNAk, Chain A, domain 1"/>
    <property type="match status" value="1"/>
</dbReference>
<reference evidence="5" key="4">
    <citation type="journal article" date="2018" name="Nat. Plants">
        <title>Whole-genome landscape of Medicago truncatula symbiotic genes.</title>
        <authorList>
            <person name="Pecrix Y."/>
            <person name="Gamas P."/>
            <person name="Carrere S."/>
        </authorList>
    </citation>
    <scope>NUCLEOTIDE SEQUENCE</scope>
    <source>
        <tissue evidence="5">Leaves</tissue>
    </source>
</reference>
<evidence type="ECO:0000313" key="5">
    <source>
        <dbReference type="EMBL" id="RHN44846.1"/>
    </source>
</evidence>
<protein>
    <submittedName>
        <fullName evidence="4">Heat shock 70 kDa protein</fullName>
    </submittedName>
    <submittedName>
        <fullName evidence="5">Putative Heat shock protein 70 family</fullName>
    </submittedName>
</protein>
<evidence type="ECO:0000313" key="7">
    <source>
        <dbReference type="Proteomes" id="UP000002051"/>
    </source>
</evidence>
<dbReference type="FunFam" id="3.30.30.30:FF:000001">
    <property type="entry name" value="heat shock 70 kDa protein-like"/>
    <property type="match status" value="1"/>
</dbReference>
<dbReference type="PaxDb" id="3880-AES78227"/>
<dbReference type="FunFam" id="3.90.640.10:FF:000002">
    <property type="entry name" value="Heat shock 70 kDa"/>
    <property type="match status" value="1"/>
</dbReference>
<reference evidence="4 7" key="1">
    <citation type="journal article" date="2011" name="Nature">
        <title>The Medicago genome provides insight into the evolution of rhizobial symbioses.</title>
        <authorList>
            <person name="Young N.D."/>
            <person name="Debelle F."/>
            <person name="Oldroyd G.E."/>
            <person name="Geurts R."/>
            <person name="Cannon S.B."/>
            <person name="Udvardi M.K."/>
            <person name="Benedito V.A."/>
            <person name="Mayer K.F."/>
            <person name="Gouzy J."/>
            <person name="Schoof H."/>
            <person name="Van de Peer Y."/>
            <person name="Proost S."/>
            <person name="Cook D.R."/>
            <person name="Meyers B.C."/>
            <person name="Spannagl M."/>
            <person name="Cheung F."/>
            <person name="De Mita S."/>
            <person name="Krishnakumar V."/>
            <person name="Gundlach H."/>
            <person name="Zhou S."/>
            <person name="Mudge J."/>
            <person name="Bharti A.K."/>
            <person name="Murray J.D."/>
            <person name="Naoumkina M.A."/>
            <person name="Rosen B."/>
            <person name="Silverstein K.A."/>
            <person name="Tang H."/>
            <person name="Rombauts S."/>
            <person name="Zhao P.X."/>
            <person name="Zhou P."/>
            <person name="Barbe V."/>
            <person name="Bardou P."/>
            <person name="Bechner M."/>
            <person name="Bellec A."/>
            <person name="Berger A."/>
            <person name="Berges H."/>
            <person name="Bidwell S."/>
            <person name="Bisseling T."/>
            <person name="Choisne N."/>
            <person name="Couloux A."/>
            <person name="Denny R."/>
            <person name="Deshpande S."/>
            <person name="Dai X."/>
            <person name="Doyle J.J."/>
            <person name="Dudez A.M."/>
            <person name="Farmer A.D."/>
            <person name="Fouteau S."/>
            <person name="Franken C."/>
            <person name="Gibelin C."/>
            <person name="Gish J."/>
            <person name="Goldstein S."/>
            <person name="Gonzalez A.J."/>
            <person name="Green P.J."/>
            <person name="Hallab A."/>
            <person name="Hartog M."/>
            <person name="Hua A."/>
            <person name="Humphray S.J."/>
            <person name="Jeong D.H."/>
            <person name="Jing Y."/>
            <person name="Jocker A."/>
            <person name="Kenton S.M."/>
            <person name="Kim D.J."/>
            <person name="Klee K."/>
            <person name="Lai H."/>
            <person name="Lang C."/>
            <person name="Lin S."/>
            <person name="Macmil S.L."/>
            <person name="Magdelenat G."/>
            <person name="Matthews L."/>
            <person name="McCorrison J."/>
            <person name="Monaghan E.L."/>
            <person name="Mun J.H."/>
            <person name="Najar F.Z."/>
            <person name="Nicholson C."/>
            <person name="Noirot C."/>
            <person name="O'Bleness M."/>
            <person name="Paule C.R."/>
            <person name="Poulain J."/>
            <person name="Prion F."/>
            <person name="Qin B."/>
            <person name="Qu C."/>
            <person name="Retzel E.F."/>
            <person name="Riddle C."/>
            <person name="Sallet E."/>
            <person name="Samain S."/>
            <person name="Samson N."/>
            <person name="Sanders I."/>
            <person name="Saurat O."/>
            <person name="Scarpelli C."/>
            <person name="Schiex T."/>
            <person name="Segurens B."/>
            <person name="Severin A.J."/>
            <person name="Sherrier D.J."/>
            <person name="Shi R."/>
            <person name="Sims S."/>
            <person name="Singer S.R."/>
            <person name="Sinharoy S."/>
            <person name="Sterck L."/>
            <person name="Viollet A."/>
            <person name="Wang B.B."/>
            <person name="Wang K."/>
            <person name="Wang M."/>
            <person name="Wang X."/>
            <person name="Warfsmann J."/>
            <person name="Weissenbach J."/>
            <person name="White D.D."/>
            <person name="White J.D."/>
            <person name="Wiley G.B."/>
            <person name="Wincker P."/>
            <person name="Xing Y."/>
            <person name="Yang L."/>
            <person name="Yao Z."/>
            <person name="Ying F."/>
            <person name="Zhai J."/>
            <person name="Zhou L."/>
            <person name="Zuber A."/>
            <person name="Denarie J."/>
            <person name="Dixon R.A."/>
            <person name="May G.D."/>
            <person name="Schwartz D.C."/>
            <person name="Rogers J."/>
            <person name="Quetier F."/>
            <person name="Town C.D."/>
            <person name="Roe B.A."/>
        </authorList>
    </citation>
    <scope>NUCLEOTIDE SEQUENCE [LARGE SCALE GENOMIC DNA]</scope>
    <source>
        <strain evidence="4">A17</strain>
        <strain evidence="6 7">cv. Jemalong A17</strain>
    </source>
</reference>
<dbReference type="GO" id="GO:0042026">
    <property type="term" value="P:protein refolding"/>
    <property type="evidence" value="ECO:0000318"/>
    <property type="project" value="GO_Central"/>
</dbReference>
<dbReference type="InterPro" id="IPR013126">
    <property type="entry name" value="Hsp_70_fam"/>
</dbReference>
<dbReference type="InterPro" id="IPR018181">
    <property type="entry name" value="Heat_shock_70_CS"/>
</dbReference>
<dbReference type="GO" id="GO:0005737">
    <property type="term" value="C:cytoplasm"/>
    <property type="evidence" value="ECO:0000318"/>
    <property type="project" value="GO_Central"/>
</dbReference>